<evidence type="ECO:0000256" key="5">
    <source>
        <dbReference type="ARBA" id="ARBA00023163"/>
    </source>
</evidence>
<dbReference type="Gene3D" id="3.40.50.2300">
    <property type="match status" value="1"/>
</dbReference>
<evidence type="ECO:0000256" key="3">
    <source>
        <dbReference type="ARBA" id="ARBA00023015"/>
    </source>
</evidence>
<dbReference type="InterPro" id="IPR001789">
    <property type="entry name" value="Sig_transdc_resp-reg_receiver"/>
</dbReference>
<dbReference type="SUPFAM" id="SSF52172">
    <property type="entry name" value="CheY-like"/>
    <property type="match status" value="1"/>
</dbReference>
<feature type="DNA-binding region" description="OmpR/PhoB-type" evidence="7">
    <location>
        <begin position="124"/>
        <end position="223"/>
    </location>
</feature>
<dbReference type="InterPro" id="IPR036388">
    <property type="entry name" value="WH-like_DNA-bd_sf"/>
</dbReference>
<keyword evidence="3" id="KW-0805">Transcription regulation</keyword>
<dbReference type="SMART" id="SM00448">
    <property type="entry name" value="REC"/>
    <property type="match status" value="1"/>
</dbReference>
<evidence type="ECO:0000313" key="10">
    <source>
        <dbReference type="EMBL" id="MBK3495913.1"/>
    </source>
</evidence>
<reference evidence="10 11" key="1">
    <citation type="submission" date="2020-12" db="EMBL/GenBank/DDBJ databases">
        <title>YIM B01967 draft genome.</title>
        <authorList>
            <person name="Yan X."/>
        </authorList>
    </citation>
    <scope>NUCLEOTIDE SEQUENCE [LARGE SCALE GENOMIC DNA]</scope>
    <source>
        <strain evidence="10 11">YIM B01967</strain>
    </source>
</reference>
<dbReference type="InterPro" id="IPR001867">
    <property type="entry name" value="OmpR/PhoB-type_DNA-bd"/>
</dbReference>
<evidence type="ECO:0000256" key="4">
    <source>
        <dbReference type="ARBA" id="ARBA00023125"/>
    </source>
</evidence>
<keyword evidence="2" id="KW-0902">Two-component regulatory system</keyword>
<dbReference type="CDD" id="cd00383">
    <property type="entry name" value="trans_reg_C"/>
    <property type="match status" value="1"/>
</dbReference>
<sequence length="229" mass="26207">MKLLLIEDERTLSRLIVKGLHKSGYAIDTAFDGEEALELFDINIYDLIILDLNIPKIDGIDVLKHIRQTDENMRVLILSARSDIDDVVIGLDNGANDYVTKPFDFQVLEARIRSLLRRTFSQKSTIVSAADIKINTAQKIGFVHNTPIDLTKKEYAILEYLIFNKNKIISAEELMEHVWYSEVDLLSNTLKFHIHSIRKKIAKELGNVEVIKTVRGQGYIIQDNEVNQL</sequence>
<dbReference type="InterPro" id="IPR039420">
    <property type="entry name" value="WalR-like"/>
</dbReference>
<gene>
    <name evidence="10" type="ORF">JFL43_13795</name>
</gene>
<accession>A0ABS1H932</accession>
<evidence type="ECO:0000259" key="8">
    <source>
        <dbReference type="PROSITE" id="PS50110"/>
    </source>
</evidence>
<dbReference type="Pfam" id="PF00486">
    <property type="entry name" value="Trans_reg_C"/>
    <property type="match status" value="1"/>
</dbReference>
<organism evidence="10 11">
    <name type="scientific">Viridibacillus soli</name>
    <dbReference type="NCBI Taxonomy" id="2798301"/>
    <lineage>
        <taxon>Bacteria</taxon>
        <taxon>Bacillati</taxon>
        <taxon>Bacillota</taxon>
        <taxon>Bacilli</taxon>
        <taxon>Bacillales</taxon>
        <taxon>Caryophanaceae</taxon>
        <taxon>Viridibacillus</taxon>
    </lineage>
</organism>
<proteinExistence type="predicted"/>
<evidence type="ECO:0000256" key="2">
    <source>
        <dbReference type="ARBA" id="ARBA00023012"/>
    </source>
</evidence>
<dbReference type="RefSeq" id="WP_100795135.1">
    <property type="nucleotide sequence ID" value="NZ_JAEOAH010000021.1"/>
</dbReference>
<protein>
    <submittedName>
        <fullName evidence="10">Response regulator transcription factor</fullName>
    </submittedName>
</protein>
<evidence type="ECO:0000256" key="7">
    <source>
        <dbReference type="PROSITE-ProRule" id="PRU01091"/>
    </source>
</evidence>
<dbReference type="InterPro" id="IPR011006">
    <property type="entry name" value="CheY-like_superfamily"/>
</dbReference>
<comment type="caution">
    <text evidence="10">The sequence shown here is derived from an EMBL/GenBank/DDBJ whole genome shotgun (WGS) entry which is preliminary data.</text>
</comment>
<feature type="modified residue" description="4-aspartylphosphate" evidence="6">
    <location>
        <position position="51"/>
    </location>
</feature>
<feature type="domain" description="Response regulatory" evidence="8">
    <location>
        <begin position="2"/>
        <end position="116"/>
    </location>
</feature>
<dbReference type="Gene3D" id="6.10.250.690">
    <property type="match status" value="1"/>
</dbReference>
<dbReference type="EMBL" id="JAEOAH010000021">
    <property type="protein sequence ID" value="MBK3495913.1"/>
    <property type="molecule type" value="Genomic_DNA"/>
</dbReference>
<dbReference type="Proteomes" id="UP000618943">
    <property type="component" value="Unassembled WGS sequence"/>
</dbReference>
<dbReference type="PANTHER" id="PTHR48111">
    <property type="entry name" value="REGULATOR OF RPOS"/>
    <property type="match status" value="1"/>
</dbReference>
<name>A0ABS1H932_9BACL</name>
<evidence type="ECO:0000313" key="11">
    <source>
        <dbReference type="Proteomes" id="UP000618943"/>
    </source>
</evidence>
<keyword evidence="4 7" id="KW-0238">DNA-binding</keyword>
<dbReference type="PANTHER" id="PTHR48111:SF22">
    <property type="entry name" value="REGULATOR OF RPOS"/>
    <property type="match status" value="1"/>
</dbReference>
<evidence type="ECO:0000259" key="9">
    <source>
        <dbReference type="PROSITE" id="PS51755"/>
    </source>
</evidence>
<feature type="domain" description="OmpR/PhoB-type" evidence="9">
    <location>
        <begin position="124"/>
        <end position="223"/>
    </location>
</feature>
<dbReference type="PROSITE" id="PS51755">
    <property type="entry name" value="OMPR_PHOB"/>
    <property type="match status" value="1"/>
</dbReference>
<dbReference type="Gene3D" id="1.10.10.10">
    <property type="entry name" value="Winged helix-like DNA-binding domain superfamily/Winged helix DNA-binding domain"/>
    <property type="match status" value="1"/>
</dbReference>
<dbReference type="Pfam" id="PF00072">
    <property type="entry name" value="Response_reg"/>
    <property type="match status" value="1"/>
</dbReference>
<dbReference type="PROSITE" id="PS50110">
    <property type="entry name" value="RESPONSE_REGULATORY"/>
    <property type="match status" value="1"/>
</dbReference>
<keyword evidence="1 6" id="KW-0597">Phosphoprotein</keyword>
<keyword evidence="5" id="KW-0804">Transcription</keyword>
<keyword evidence="11" id="KW-1185">Reference proteome</keyword>
<evidence type="ECO:0000256" key="6">
    <source>
        <dbReference type="PROSITE-ProRule" id="PRU00169"/>
    </source>
</evidence>
<evidence type="ECO:0000256" key="1">
    <source>
        <dbReference type="ARBA" id="ARBA00022553"/>
    </source>
</evidence>
<dbReference type="SMART" id="SM00862">
    <property type="entry name" value="Trans_reg_C"/>
    <property type="match status" value="1"/>
</dbReference>